<evidence type="ECO:0000313" key="2">
    <source>
        <dbReference type="Proteomes" id="UP001431510"/>
    </source>
</evidence>
<dbReference type="Proteomes" id="UP001431510">
    <property type="component" value="Segment"/>
</dbReference>
<gene>
    <name evidence="1" type="ORF">PTQ24_000170</name>
</gene>
<proteinExistence type="predicted"/>
<dbReference type="EMBL" id="OQ674104">
    <property type="protein sequence ID" value="WYX90445.1"/>
    <property type="molecule type" value="Genomic_DNA"/>
</dbReference>
<organism evidence="1 2">
    <name type="scientific">Salmonella phage KKP_3822</name>
    <dbReference type="NCBI Taxonomy" id="3027681"/>
    <lineage>
        <taxon>Viruses</taxon>
        <taxon>Duplodnaviria</taxon>
        <taxon>Heunggongvirae</taxon>
        <taxon>Uroviricota</taxon>
        <taxon>Caudoviricetes</taxon>
    </lineage>
</organism>
<name>A0AAX4NCY3_9CAUD</name>
<accession>A0AAX4NCY3</accession>
<protein>
    <submittedName>
        <fullName evidence="1">Uncharacterized protein</fullName>
    </submittedName>
</protein>
<sequence length="182" mass="21098">MPEFLEPQEFSLVKLFCPILLIKFRFISHNLNSSQSIPHYPQKCSKPVLKHHHRCSFRSSSQNLIGFVLLPKPTQSHTLHHRSHKNLVGCAHLNTCRICTYSSKSSWIASQLRIAGVFRKIHCRICTYKKYFPSDLHTTKNCRIRTCTLARNPWGQMSDLHKSAGQFALPAEMRMIMRIILI</sequence>
<reference evidence="1" key="1">
    <citation type="submission" date="2023-03" db="EMBL/GenBank/DDBJ databases">
        <title>Newly Isolated Salmophages for Biocontrol of Salmonella in Ready-To-Eat Plant-Based Food.</title>
        <authorList>
            <person name="Wojcicki M."/>
            <person name="Swider O."/>
            <person name="Srednicka P."/>
            <person name="Ilczuk T."/>
            <person name="Koperski L."/>
            <person name="Shymialevich D."/>
            <person name="Cieslak H."/>
            <person name="Sokolowska B."/>
            <person name="Juszczuk-Kubiak E."/>
        </authorList>
    </citation>
    <scope>NUCLEOTIDE SEQUENCE</scope>
</reference>
<evidence type="ECO:0000313" key="1">
    <source>
        <dbReference type="EMBL" id="WYX90445.1"/>
    </source>
</evidence>